<keyword evidence="3" id="KW-1185">Reference proteome</keyword>
<evidence type="ECO:0000256" key="1">
    <source>
        <dbReference type="SAM" id="MobiDB-lite"/>
    </source>
</evidence>
<gene>
    <name evidence="2" type="ORF">A2U01_0100355</name>
</gene>
<evidence type="ECO:0000313" key="2">
    <source>
        <dbReference type="EMBL" id="MCI79084.1"/>
    </source>
</evidence>
<organism evidence="2 3">
    <name type="scientific">Trifolium medium</name>
    <dbReference type="NCBI Taxonomy" id="97028"/>
    <lineage>
        <taxon>Eukaryota</taxon>
        <taxon>Viridiplantae</taxon>
        <taxon>Streptophyta</taxon>
        <taxon>Embryophyta</taxon>
        <taxon>Tracheophyta</taxon>
        <taxon>Spermatophyta</taxon>
        <taxon>Magnoliopsida</taxon>
        <taxon>eudicotyledons</taxon>
        <taxon>Gunneridae</taxon>
        <taxon>Pentapetalae</taxon>
        <taxon>rosids</taxon>
        <taxon>fabids</taxon>
        <taxon>Fabales</taxon>
        <taxon>Fabaceae</taxon>
        <taxon>Papilionoideae</taxon>
        <taxon>50 kb inversion clade</taxon>
        <taxon>NPAAA clade</taxon>
        <taxon>Hologalegina</taxon>
        <taxon>IRL clade</taxon>
        <taxon>Trifolieae</taxon>
        <taxon>Trifolium</taxon>
    </lineage>
</organism>
<feature type="compositionally biased region" description="Basic and acidic residues" evidence="1">
    <location>
        <begin position="20"/>
        <end position="39"/>
    </location>
</feature>
<evidence type="ECO:0008006" key="4">
    <source>
        <dbReference type="Google" id="ProtNLM"/>
    </source>
</evidence>
<feature type="region of interest" description="Disordered" evidence="1">
    <location>
        <begin position="1"/>
        <end position="39"/>
    </location>
</feature>
<dbReference type="EMBL" id="LXQA010965638">
    <property type="protein sequence ID" value="MCI79084.1"/>
    <property type="molecule type" value="Genomic_DNA"/>
</dbReference>
<reference evidence="2 3" key="1">
    <citation type="journal article" date="2018" name="Front. Plant Sci.">
        <title>Red Clover (Trifolium pratense) and Zigzag Clover (T. medium) - A Picture of Genomic Similarities and Differences.</title>
        <authorList>
            <person name="Dluhosova J."/>
            <person name="Istvanek J."/>
            <person name="Nedelnik J."/>
            <person name="Repkova J."/>
        </authorList>
    </citation>
    <scope>NUCLEOTIDE SEQUENCE [LARGE SCALE GENOMIC DNA]</scope>
    <source>
        <strain evidence="3">cv. 10/8</strain>
        <tissue evidence="2">Leaf</tissue>
    </source>
</reference>
<dbReference type="Proteomes" id="UP000265520">
    <property type="component" value="Unassembled WGS sequence"/>
</dbReference>
<name>A0A392UST7_9FABA</name>
<accession>A0A392UST7</accession>
<dbReference type="AlphaFoldDB" id="A0A392UST7"/>
<proteinExistence type="predicted"/>
<evidence type="ECO:0000313" key="3">
    <source>
        <dbReference type="Proteomes" id="UP000265520"/>
    </source>
</evidence>
<feature type="non-terminal residue" evidence="2">
    <location>
        <position position="1"/>
    </location>
</feature>
<protein>
    <recommendedName>
        <fullName evidence="4">Reverse transcriptase domain-containing protein</fullName>
    </recommendedName>
</protein>
<sequence>PEMVQQTTDKVKQIRARFKATQDRQKSYADKRRRPLEEL</sequence>
<comment type="caution">
    <text evidence="2">The sequence shown here is derived from an EMBL/GenBank/DDBJ whole genome shotgun (WGS) entry which is preliminary data.</text>
</comment>